<dbReference type="EMBL" id="CAJPWZ010001104">
    <property type="protein sequence ID" value="CAG2208154.1"/>
    <property type="molecule type" value="Genomic_DNA"/>
</dbReference>
<accession>A0A8S3RNE7</accession>
<gene>
    <name evidence="2" type="ORF">MEDL_22493</name>
</gene>
<dbReference type="AlphaFoldDB" id="A0A8S3RNE7"/>
<keyword evidence="1" id="KW-0812">Transmembrane</keyword>
<organism evidence="2 3">
    <name type="scientific">Mytilus edulis</name>
    <name type="common">Blue mussel</name>
    <dbReference type="NCBI Taxonomy" id="6550"/>
    <lineage>
        <taxon>Eukaryota</taxon>
        <taxon>Metazoa</taxon>
        <taxon>Spiralia</taxon>
        <taxon>Lophotrochozoa</taxon>
        <taxon>Mollusca</taxon>
        <taxon>Bivalvia</taxon>
        <taxon>Autobranchia</taxon>
        <taxon>Pteriomorphia</taxon>
        <taxon>Mytilida</taxon>
        <taxon>Mytiloidea</taxon>
        <taxon>Mytilidae</taxon>
        <taxon>Mytilinae</taxon>
        <taxon>Mytilus</taxon>
    </lineage>
</organism>
<proteinExistence type="predicted"/>
<evidence type="ECO:0000256" key="1">
    <source>
        <dbReference type="SAM" id="Phobius"/>
    </source>
</evidence>
<protein>
    <submittedName>
        <fullName evidence="2">Uncharacterized protein</fullName>
    </submittedName>
</protein>
<name>A0A8S3RNE7_MYTED</name>
<evidence type="ECO:0000313" key="3">
    <source>
        <dbReference type="Proteomes" id="UP000683360"/>
    </source>
</evidence>
<evidence type="ECO:0000313" key="2">
    <source>
        <dbReference type="EMBL" id="CAG2208154.1"/>
    </source>
</evidence>
<dbReference type="Proteomes" id="UP000683360">
    <property type="component" value="Unassembled WGS sequence"/>
</dbReference>
<sequence>MEVKDGLVVLSFCLVITTAYFCHNIIVLQDEVKRQSSTIETLITNMNNLVDRVTRLQSFYDSVKKSLAENREHFKESFGDIIKETREVYRVTEEIHERINVLEDVVHRRRDTGILPLIRAGISRLVQIGLHFVFGPIAGYLESSKNEKANLTKFL</sequence>
<keyword evidence="1" id="KW-1133">Transmembrane helix</keyword>
<reference evidence="2" key="1">
    <citation type="submission" date="2021-03" db="EMBL/GenBank/DDBJ databases">
        <authorList>
            <person name="Bekaert M."/>
        </authorList>
    </citation>
    <scope>NUCLEOTIDE SEQUENCE</scope>
</reference>
<comment type="caution">
    <text evidence="2">The sequence shown here is derived from an EMBL/GenBank/DDBJ whole genome shotgun (WGS) entry which is preliminary data.</text>
</comment>
<keyword evidence="3" id="KW-1185">Reference proteome</keyword>
<keyword evidence="1" id="KW-0472">Membrane</keyword>
<feature type="transmembrane region" description="Helical" evidence="1">
    <location>
        <begin position="6"/>
        <end position="28"/>
    </location>
</feature>